<dbReference type="GO" id="GO:0004476">
    <property type="term" value="F:mannose-6-phosphate isomerase activity"/>
    <property type="evidence" value="ECO:0007669"/>
    <property type="project" value="UniProtKB-EC"/>
</dbReference>
<dbReference type="EC" id="5.3.1.8" evidence="4"/>
<keyword evidence="5" id="KW-1185">Reference proteome</keyword>
<evidence type="ECO:0000256" key="1">
    <source>
        <dbReference type="ARBA" id="ARBA00010523"/>
    </source>
</evidence>
<dbReference type="Pfam" id="PF10432">
    <property type="entry name" value="bact-PGI_C"/>
    <property type="match status" value="1"/>
</dbReference>
<dbReference type="InterPro" id="IPR019490">
    <property type="entry name" value="Glu6P/Mann6P_isomerase_C"/>
</dbReference>
<dbReference type="SUPFAM" id="SSF53697">
    <property type="entry name" value="SIS domain"/>
    <property type="match status" value="1"/>
</dbReference>
<dbReference type="AlphaFoldDB" id="A0A841CXT7"/>
<proteinExistence type="inferred from homology"/>
<dbReference type="EC" id="5.3.1.9" evidence="4"/>
<dbReference type="InterPro" id="IPR046348">
    <property type="entry name" value="SIS_dom_sf"/>
</dbReference>
<comment type="similarity">
    <text evidence="1">Belongs to the PGI/PMI family.</text>
</comment>
<keyword evidence="2 4" id="KW-0413">Isomerase</keyword>
<dbReference type="RefSeq" id="WP_184939388.1">
    <property type="nucleotide sequence ID" value="NZ_BAAAWZ010000001.1"/>
</dbReference>
<dbReference type="Proteomes" id="UP000562352">
    <property type="component" value="Unassembled WGS sequence"/>
</dbReference>
<gene>
    <name evidence="4" type="ORF">FHS22_001378</name>
</gene>
<sequence length="372" mass="38775">MSWDADRLDDLKLLEDADSGGMLRAVASSAAQVRTSYRAAHEAGVPSLAADGRPRAIVVAGMGGSGIAGDVLEAVCGNGAPLPIVTVRSYRLPGWVGAADLVVAVSCSGTTEETLAVATEAVRRGCPLLAVGAAGSPLEDIARQAGARFVPAGTGGQPRAGVWALSVPLIVAASALGLVRADEEVFEAAAGRLEEIAHRCRPASDTFINPGKSLAMELAGTVPMIWASSRIAGVAAYRWACQLNENAKYPAMWGELPEVSHNQVVVFDGPLAERDIFADPGDGATGRSLRLFVLRDVDEHPQVARRREVSVRMAQDRGVPVTEVGAEGLHPLERLATLIGLGDYASTYLALGYGIDPTPVSAIGELKARISQ</sequence>
<dbReference type="PROSITE" id="PS51464">
    <property type="entry name" value="SIS"/>
    <property type="match status" value="1"/>
</dbReference>
<organism evidence="4 5">
    <name type="scientific">Planomonospora venezuelensis</name>
    <dbReference type="NCBI Taxonomy" id="1999"/>
    <lineage>
        <taxon>Bacteria</taxon>
        <taxon>Bacillati</taxon>
        <taxon>Actinomycetota</taxon>
        <taxon>Actinomycetes</taxon>
        <taxon>Streptosporangiales</taxon>
        <taxon>Streptosporangiaceae</taxon>
        <taxon>Planomonospora</taxon>
    </lineage>
</organism>
<evidence type="ECO:0000259" key="3">
    <source>
        <dbReference type="PROSITE" id="PS51464"/>
    </source>
</evidence>
<dbReference type="GO" id="GO:0005975">
    <property type="term" value="P:carbohydrate metabolic process"/>
    <property type="evidence" value="ECO:0007669"/>
    <property type="project" value="InterPro"/>
</dbReference>
<dbReference type="GO" id="GO:0004347">
    <property type="term" value="F:glucose-6-phosphate isomerase activity"/>
    <property type="evidence" value="ECO:0007669"/>
    <property type="project" value="UniProtKB-EC"/>
</dbReference>
<dbReference type="Gene3D" id="3.40.50.10490">
    <property type="entry name" value="Glucose-6-phosphate isomerase like protein, domain 1"/>
    <property type="match status" value="2"/>
</dbReference>
<dbReference type="EMBL" id="JACHJJ010000003">
    <property type="protein sequence ID" value="MBB5962119.1"/>
    <property type="molecule type" value="Genomic_DNA"/>
</dbReference>
<dbReference type="InterPro" id="IPR001347">
    <property type="entry name" value="SIS_dom"/>
</dbReference>
<dbReference type="CDD" id="cd05637">
    <property type="entry name" value="SIS_PGI_PMI_2"/>
    <property type="match status" value="1"/>
</dbReference>
<evidence type="ECO:0000256" key="2">
    <source>
        <dbReference type="ARBA" id="ARBA00023235"/>
    </source>
</evidence>
<comment type="caution">
    <text evidence="4">The sequence shown here is derived from an EMBL/GenBank/DDBJ whole genome shotgun (WGS) entry which is preliminary data.</text>
</comment>
<feature type="domain" description="SIS" evidence="3">
    <location>
        <begin position="44"/>
        <end position="184"/>
    </location>
</feature>
<name>A0A841CXT7_PLAVE</name>
<dbReference type="GO" id="GO:0097367">
    <property type="term" value="F:carbohydrate derivative binding"/>
    <property type="evidence" value="ECO:0007669"/>
    <property type="project" value="InterPro"/>
</dbReference>
<protein>
    <submittedName>
        <fullName evidence="4">Glucose/mannose-6-phosphate isomerase</fullName>
        <ecNumber evidence="4">5.3.1.8</ecNumber>
        <ecNumber evidence="4">5.3.1.9</ecNumber>
    </submittedName>
</protein>
<reference evidence="4 5" key="1">
    <citation type="submission" date="2020-08" db="EMBL/GenBank/DDBJ databases">
        <title>Genomic Encyclopedia of Type Strains, Phase III (KMG-III): the genomes of soil and plant-associated and newly described type strains.</title>
        <authorList>
            <person name="Whitman W."/>
        </authorList>
    </citation>
    <scope>NUCLEOTIDE SEQUENCE [LARGE SCALE GENOMIC DNA]</scope>
    <source>
        <strain evidence="4 5">CECT 3303</strain>
    </source>
</reference>
<evidence type="ECO:0000313" key="5">
    <source>
        <dbReference type="Proteomes" id="UP000562352"/>
    </source>
</evidence>
<dbReference type="GO" id="GO:1901135">
    <property type="term" value="P:carbohydrate derivative metabolic process"/>
    <property type="evidence" value="ECO:0007669"/>
    <property type="project" value="InterPro"/>
</dbReference>
<evidence type="ECO:0000313" key="4">
    <source>
        <dbReference type="EMBL" id="MBB5962119.1"/>
    </source>
</evidence>
<accession>A0A841CXT7</accession>